<dbReference type="PROSITE" id="PS51450">
    <property type="entry name" value="LRR"/>
    <property type="match status" value="1"/>
</dbReference>
<name>A0A8X6MJT3_NEPPI</name>
<keyword evidence="5" id="KW-1185">Reference proteome</keyword>
<keyword evidence="1" id="KW-0433">Leucine-rich repeat</keyword>
<keyword evidence="3" id="KW-0732">Signal</keyword>
<evidence type="ECO:0000256" key="3">
    <source>
        <dbReference type="SAM" id="SignalP"/>
    </source>
</evidence>
<evidence type="ECO:0000313" key="4">
    <source>
        <dbReference type="EMBL" id="GFS62706.1"/>
    </source>
</evidence>
<proteinExistence type="predicted"/>
<dbReference type="Pfam" id="PF13855">
    <property type="entry name" value="LRR_8"/>
    <property type="match status" value="1"/>
</dbReference>
<keyword evidence="2" id="KW-0677">Repeat</keyword>
<protein>
    <submittedName>
        <fullName evidence="4">Uncharacterized protein</fullName>
    </submittedName>
</protein>
<gene>
    <name evidence="4" type="primary">AVEN_131899_1</name>
    <name evidence="4" type="ORF">NPIL_224111</name>
</gene>
<dbReference type="PANTHER" id="PTHR24366:SF96">
    <property type="entry name" value="LEUCINE RICH REPEAT CONTAINING 53"/>
    <property type="match status" value="1"/>
</dbReference>
<reference evidence="4" key="1">
    <citation type="submission" date="2020-08" db="EMBL/GenBank/DDBJ databases">
        <title>Multicomponent nature underlies the extraordinary mechanical properties of spider dragline silk.</title>
        <authorList>
            <person name="Kono N."/>
            <person name="Nakamura H."/>
            <person name="Mori M."/>
            <person name="Yoshida Y."/>
            <person name="Ohtoshi R."/>
            <person name="Malay A.D."/>
            <person name="Moran D.A.P."/>
            <person name="Tomita M."/>
            <person name="Numata K."/>
            <person name="Arakawa K."/>
        </authorList>
    </citation>
    <scope>NUCLEOTIDE SEQUENCE</scope>
</reference>
<dbReference type="InterPro" id="IPR032675">
    <property type="entry name" value="LRR_dom_sf"/>
</dbReference>
<evidence type="ECO:0000256" key="2">
    <source>
        <dbReference type="ARBA" id="ARBA00022737"/>
    </source>
</evidence>
<dbReference type="SUPFAM" id="SSF52058">
    <property type="entry name" value="L domain-like"/>
    <property type="match status" value="1"/>
</dbReference>
<sequence>MYTKWFTVGLYIFFSLLCSAVVKSICPPQEDIYPCRCETPFDPAIVCANITKMETIREVFEHSHGIIFKNFVIENSALQFLPASSLISKRIRGLAIINTTLTGLFDEVPSSANTVEVFLLQNVIIQRAIQWNMLQKLTKLFHIQFINLTIKKLGKEFIGNINQGIKVIFLSQNKLSSLADGVFENLNALGWLTIINNEVKILKRSMFPRPARLKHLDLLNNRIEFLPDDLFTDMPDLKAIGLKGNRISFLEDPVFGAVFNQLVLLNVAGNPIKCDCSIHWMTNRDHSYVLGACEEPSSRKGKQLKDLTEEEFRHCN</sequence>
<dbReference type="Proteomes" id="UP000887013">
    <property type="component" value="Unassembled WGS sequence"/>
</dbReference>
<dbReference type="OrthoDB" id="6415927at2759"/>
<accession>A0A8X6MJT3</accession>
<evidence type="ECO:0000256" key="1">
    <source>
        <dbReference type="ARBA" id="ARBA00022614"/>
    </source>
</evidence>
<dbReference type="PANTHER" id="PTHR24366">
    <property type="entry name" value="IG(IMMUNOGLOBULIN) AND LRR(LEUCINE RICH REPEAT) DOMAINS"/>
    <property type="match status" value="1"/>
</dbReference>
<feature type="signal peptide" evidence="3">
    <location>
        <begin position="1"/>
        <end position="24"/>
    </location>
</feature>
<dbReference type="EMBL" id="BMAW01093908">
    <property type="protein sequence ID" value="GFS62706.1"/>
    <property type="molecule type" value="Genomic_DNA"/>
</dbReference>
<dbReference type="InterPro" id="IPR001611">
    <property type="entry name" value="Leu-rich_rpt"/>
</dbReference>
<feature type="chain" id="PRO_5036462443" evidence="3">
    <location>
        <begin position="25"/>
        <end position="316"/>
    </location>
</feature>
<comment type="caution">
    <text evidence="4">The sequence shown here is derived from an EMBL/GenBank/DDBJ whole genome shotgun (WGS) entry which is preliminary data.</text>
</comment>
<organism evidence="4 5">
    <name type="scientific">Nephila pilipes</name>
    <name type="common">Giant wood spider</name>
    <name type="synonym">Nephila maculata</name>
    <dbReference type="NCBI Taxonomy" id="299642"/>
    <lineage>
        <taxon>Eukaryota</taxon>
        <taxon>Metazoa</taxon>
        <taxon>Ecdysozoa</taxon>
        <taxon>Arthropoda</taxon>
        <taxon>Chelicerata</taxon>
        <taxon>Arachnida</taxon>
        <taxon>Araneae</taxon>
        <taxon>Araneomorphae</taxon>
        <taxon>Entelegynae</taxon>
        <taxon>Araneoidea</taxon>
        <taxon>Nephilidae</taxon>
        <taxon>Nephila</taxon>
    </lineage>
</organism>
<evidence type="ECO:0000313" key="5">
    <source>
        <dbReference type="Proteomes" id="UP000887013"/>
    </source>
</evidence>
<dbReference type="AlphaFoldDB" id="A0A8X6MJT3"/>
<dbReference type="Gene3D" id="3.80.10.10">
    <property type="entry name" value="Ribonuclease Inhibitor"/>
    <property type="match status" value="1"/>
</dbReference>